<dbReference type="OrthoDB" id="9807022at2"/>
<evidence type="ECO:0000256" key="7">
    <source>
        <dbReference type="SAM" id="Phobius"/>
    </source>
</evidence>
<sequence length="378" mass="43449">MQTQKDTPLFGKEQAAHIKGAAIIMLILHHLFLFPSNKPWFTSIIGNRWGGIEFFISSVSKLCIPLFFFVSGYGLWQASRSDQHLWKSTFRRLRAIYTIYIVTVVITVLLYFFVNGSWVLLSRRHAAETFLGTNIAINGSWWFFIIYVELLLLTPLAVHFVRRFSWLYLALLSSFVYLLSPESGFSFFADQIARLDLSAIMYEPFPLNLLWFNQFYFFTGFCLAASGLFETILRGSIKTMGRSLLRYGIALGLIGAIFCFRYYLIDISSALGILSKEGLNIFQRTLIRTRADFILGPLLIYAMVLLLHHHRLRSLAFLGNHSAPIWLIHGTVIALLLQPMKSIRPWSPLVFFLVLSLCVLYALAYSSVASWLRKKWLH</sequence>
<evidence type="ECO:0000256" key="4">
    <source>
        <dbReference type="ARBA" id="ARBA00022692"/>
    </source>
</evidence>
<feature type="transmembrane region" description="Helical" evidence="7">
    <location>
        <begin position="285"/>
        <end position="308"/>
    </location>
</feature>
<feature type="transmembrane region" description="Helical" evidence="7">
    <location>
        <begin position="315"/>
        <end position="337"/>
    </location>
</feature>
<dbReference type="InterPro" id="IPR002656">
    <property type="entry name" value="Acyl_transf_3_dom"/>
</dbReference>
<dbReference type="Pfam" id="PF01757">
    <property type="entry name" value="Acyl_transf_3"/>
    <property type="match status" value="1"/>
</dbReference>
<dbReference type="AlphaFoldDB" id="M1NBY7"/>
<dbReference type="GO" id="GO:0009246">
    <property type="term" value="P:enterobacterial common antigen biosynthetic process"/>
    <property type="evidence" value="ECO:0007669"/>
    <property type="project" value="TreeGrafter"/>
</dbReference>
<dbReference type="Proteomes" id="UP000011721">
    <property type="component" value="Chromosome"/>
</dbReference>
<evidence type="ECO:0000313" key="10">
    <source>
        <dbReference type="Proteomes" id="UP000011721"/>
    </source>
</evidence>
<feature type="transmembrane region" description="Helical" evidence="7">
    <location>
        <begin position="209"/>
        <end position="232"/>
    </location>
</feature>
<evidence type="ECO:0000313" key="9">
    <source>
        <dbReference type="EMBL" id="AGF77314.1"/>
    </source>
</evidence>
<keyword evidence="3" id="KW-1003">Cell membrane</keyword>
<feature type="transmembrane region" description="Helical" evidence="7">
    <location>
        <begin position="141"/>
        <end position="161"/>
    </location>
</feature>
<feature type="transmembrane region" description="Helical" evidence="7">
    <location>
        <begin position="16"/>
        <end position="34"/>
    </location>
</feature>
<evidence type="ECO:0000256" key="6">
    <source>
        <dbReference type="ARBA" id="ARBA00023136"/>
    </source>
</evidence>
<protein>
    <submittedName>
        <fullName evidence="9">Cation transport ATPase</fullName>
    </submittedName>
</protein>
<dbReference type="RefSeq" id="WP_015403010.1">
    <property type="nucleotide sequence ID" value="NC_020304.1"/>
</dbReference>
<proteinExistence type="inferred from homology"/>
<dbReference type="PANTHER" id="PTHR40074">
    <property type="entry name" value="O-ACETYLTRANSFERASE WECH"/>
    <property type="match status" value="1"/>
</dbReference>
<dbReference type="STRING" id="1167006.UWK_00736"/>
<evidence type="ECO:0000256" key="2">
    <source>
        <dbReference type="ARBA" id="ARBA00007400"/>
    </source>
</evidence>
<comment type="subcellular location">
    <subcellularLocation>
        <location evidence="1">Cell membrane</location>
        <topology evidence="1">Multi-pass membrane protein</topology>
    </subcellularLocation>
</comment>
<dbReference type="GO" id="GO:0005886">
    <property type="term" value="C:plasma membrane"/>
    <property type="evidence" value="ECO:0007669"/>
    <property type="project" value="UniProtKB-SubCell"/>
</dbReference>
<evidence type="ECO:0000256" key="1">
    <source>
        <dbReference type="ARBA" id="ARBA00004651"/>
    </source>
</evidence>
<dbReference type="PANTHER" id="PTHR40074:SF2">
    <property type="entry name" value="O-ACETYLTRANSFERASE WECH"/>
    <property type="match status" value="1"/>
</dbReference>
<reference evidence="10" key="1">
    <citation type="journal article" date="2013" name="Stand. Genomic Sci.">
        <title>Complete genome sequence of Desulfocapsa sulfexigens, a marine deltaproteobacterium specialized in disproportionating inorganic sulfur compounds.</title>
        <authorList>
            <person name="Finster K.W."/>
            <person name="Kjeldsen K.U."/>
            <person name="Kube M."/>
            <person name="Reinhardt R."/>
            <person name="Mussmann M."/>
            <person name="Amann R."/>
            <person name="Schreiber L."/>
        </authorList>
    </citation>
    <scope>NUCLEOTIDE SEQUENCE [LARGE SCALE GENOMIC DNA]</scope>
    <source>
        <strain evidence="10">DSM 10523 / SB164P1</strain>
    </source>
</reference>
<comment type="similarity">
    <text evidence="2">Belongs to the acyltransferase 3 family.</text>
</comment>
<gene>
    <name evidence="9" type="ordered locus">UWK_00736</name>
</gene>
<feature type="transmembrane region" description="Helical" evidence="7">
    <location>
        <begin position="244"/>
        <end position="265"/>
    </location>
</feature>
<feature type="transmembrane region" description="Helical" evidence="7">
    <location>
        <begin position="97"/>
        <end position="121"/>
    </location>
</feature>
<name>M1NBY7_DESSD</name>
<feature type="transmembrane region" description="Helical" evidence="7">
    <location>
        <begin position="168"/>
        <end position="189"/>
    </location>
</feature>
<feature type="domain" description="Acyltransferase 3" evidence="8">
    <location>
        <begin position="18"/>
        <end position="364"/>
    </location>
</feature>
<keyword evidence="5 7" id="KW-1133">Transmembrane helix</keyword>
<keyword evidence="4 7" id="KW-0812">Transmembrane</keyword>
<accession>M1NBY7</accession>
<dbReference type="KEGG" id="dsf:UWK_00736"/>
<dbReference type="HOGENOM" id="CLU_061965_0_0_7"/>
<dbReference type="GO" id="GO:0016413">
    <property type="term" value="F:O-acetyltransferase activity"/>
    <property type="evidence" value="ECO:0007669"/>
    <property type="project" value="TreeGrafter"/>
</dbReference>
<keyword evidence="6 7" id="KW-0472">Membrane</keyword>
<dbReference type="EMBL" id="CP003985">
    <property type="protein sequence ID" value="AGF77314.1"/>
    <property type="molecule type" value="Genomic_DNA"/>
</dbReference>
<keyword evidence="10" id="KW-1185">Reference proteome</keyword>
<evidence type="ECO:0000256" key="3">
    <source>
        <dbReference type="ARBA" id="ARBA00022475"/>
    </source>
</evidence>
<feature type="transmembrane region" description="Helical" evidence="7">
    <location>
        <begin position="54"/>
        <end position="76"/>
    </location>
</feature>
<organism evidence="9 10">
    <name type="scientific">Desulfocapsa sulfexigens (strain DSM 10523 / SB164P1)</name>
    <dbReference type="NCBI Taxonomy" id="1167006"/>
    <lineage>
        <taxon>Bacteria</taxon>
        <taxon>Pseudomonadati</taxon>
        <taxon>Thermodesulfobacteriota</taxon>
        <taxon>Desulfobulbia</taxon>
        <taxon>Desulfobulbales</taxon>
        <taxon>Desulfocapsaceae</taxon>
        <taxon>Desulfocapsa</taxon>
    </lineage>
</organism>
<evidence type="ECO:0000256" key="5">
    <source>
        <dbReference type="ARBA" id="ARBA00022989"/>
    </source>
</evidence>
<evidence type="ECO:0000259" key="8">
    <source>
        <dbReference type="Pfam" id="PF01757"/>
    </source>
</evidence>
<feature type="transmembrane region" description="Helical" evidence="7">
    <location>
        <begin position="349"/>
        <end position="372"/>
    </location>
</feature>
<dbReference type="eggNOG" id="COG1835">
    <property type="taxonomic scope" value="Bacteria"/>
</dbReference>